<keyword evidence="2" id="KW-1185">Reference proteome</keyword>
<organism evidence="1 2">
    <name type="scientific">Pedobacter zeae</name>
    <dbReference type="NCBI Taxonomy" id="1737356"/>
    <lineage>
        <taxon>Bacteria</taxon>
        <taxon>Pseudomonadati</taxon>
        <taxon>Bacteroidota</taxon>
        <taxon>Sphingobacteriia</taxon>
        <taxon>Sphingobacteriales</taxon>
        <taxon>Sphingobacteriaceae</taxon>
        <taxon>Pedobacter</taxon>
    </lineage>
</organism>
<dbReference type="EMBL" id="BMHZ01000003">
    <property type="protein sequence ID" value="GGH12721.1"/>
    <property type="molecule type" value="Genomic_DNA"/>
</dbReference>
<sequence>MADDTAKNTNGITAVNNKFKNISPKGFMFSTLFPKIKPTMLPTVMPAKSHNKPE</sequence>
<reference evidence="2" key="1">
    <citation type="journal article" date="2019" name="Int. J. Syst. Evol. Microbiol.">
        <title>The Global Catalogue of Microorganisms (GCM) 10K type strain sequencing project: providing services to taxonomists for standard genome sequencing and annotation.</title>
        <authorList>
            <consortium name="The Broad Institute Genomics Platform"/>
            <consortium name="The Broad Institute Genome Sequencing Center for Infectious Disease"/>
            <person name="Wu L."/>
            <person name="Ma J."/>
        </authorList>
    </citation>
    <scope>NUCLEOTIDE SEQUENCE [LARGE SCALE GENOMIC DNA]</scope>
    <source>
        <strain evidence="2">CGMCC 1.15287</strain>
    </source>
</reference>
<evidence type="ECO:0000313" key="2">
    <source>
        <dbReference type="Proteomes" id="UP000642938"/>
    </source>
</evidence>
<evidence type="ECO:0000313" key="1">
    <source>
        <dbReference type="EMBL" id="GGH12721.1"/>
    </source>
</evidence>
<accession>A0ABQ1Y619</accession>
<name>A0ABQ1Y619_9SPHI</name>
<dbReference type="Proteomes" id="UP000642938">
    <property type="component" value="Unassembled WGS sequence"/>
</dbReference>
<proteinExistence type="predicted"/>
<gene>
    <name evidence="1" type="ORF">GCM10007422_32840</name>
</gene>
<comment type="caution">
    <text evidence="1">The sequence shown here is derived from an EMBL/GenBank/DDBJ whole genome shotgun (WGS) entry which is preliminary data.</text>
</comment>
<protein>
    <submittedName>
        <fullName evidence="1">Uncharacterized protein</fullName>
    </submittedName>
</protein>